<evidence type="ECO:0000256" key="5">
    <source>
        <dbReference type="ARBA" id="ARBA00022989"/>
    </source>
</evidence>
<dbReference type="OrthoDB" id="2849215at2759"/>
<keyword evidence="3 10" id="KW-0808">Transferase</keyword>
<reference evidence="10 11" key="1">
    <citation type="submission" date="2016-09" db="EMBL/GenBank/DDBJ databases">
        <authorList>
            <person name="Capua I."/>
            <person name="De Benedictis P."/>
            <person name="Joannis T."/>
            <person name="Lombin L.H."/>
            <person name="Cattoli G."/>
        </authorList>
    </citation>
    <scope>NUCLEOTIDE SEQUENCE [LARGE SCALE GENOMIC DNA]</scope>
    <source>
        <strain evidence="10 11">IMI 309357</strain>
    </source>
</reference>
<dbReference type="RefSeq" id="XP_022469778.1">
    <property type="nucleotide sequence ID" value="XM_022623741.1"/>
</dbReference>
<evidence type="ECO:0000313" key="11">
    <source>
        <dbReference type="Proteomes" id="UP000176998"/>
    </source>
</evidence>
<dbReference type="EMBL" id="MJBS01000143">
    <property type="protein sequence ID" value="OHE92609.1"/>
    <property type="molecule type" value="Genomic_DNA"/>
</dbReference>
<dbReference type="SUPFAM" id="SSF53448">
    <property type="entry name" value="Nucleotide-diphospho-sugar transferases"/>
    <property type="match status" value="1"/>
</dbReference>
<evidence type="ECO:0000256" key="3">
    <source>
        <dbReference type="ARBA" id="ARBA00022679"/>
    </source>
</evidence>
<dbReference type="STRING" id="1209926.A0A1G4ATV8"/>
<keyword evidence="7" id="KW-0325">Glycoprotein</keyword>
<evidence type="ECO:0000256" key="6">
    <source>
        <dbReference type="ARBA" id="ARBA00023136"/>
    </source>
</evidence>
<dbReference type="Pfam" id="PF13641">
    <property type="entry name" value="Glyco_tranf_2_3"/>
    <property type="match status" value="1"/>
</dbReference>
<evidence type="ECO:0000256" key="7">
    <source>
        <dbReference type="ARBA" id="ARBA00023180"/>
    </source>
</evidence>
<keyword evidence="6 9" id="KW-0472">Membrane</keyword>
<keyword evidence="11" id="KW-1185">Reference proteome</keyword>
<feature type="transmembrane region" description="Helical" evidence="9">
    <location>
        <begin position="488"/>
        <end position="510"/>
    </location>
</feature>
<evidence type="ECO:0000256" key="1">
    <source>
        <dbReference type="ARBA" id="ARBA00004370"/>
    </source>
</evidence>
<dbReference type="InterPro" id="IPR029044">
    <property type="entry name" value="Nucleotide-diphossugar_trans"/>
</dbReference>
<comment type="subcellular location">
    <subcellularLocation>
        <location evidence="1">Membrane</location>
    </subcellularLocation>
</comment>
<keyword evidence="4 9" id="KW-0812">Transmembrane</keyword>
<sequence length="550" mass="63227">MVSSADSVRSRLPVKFSDRDDSIISGHPARSVSGPVPLTSTSPTRQAPSTTRFHLASLLSVPVIFFWNSPKRLLPILPVFFVFLWEKLADIQHKPTKPFYNNTPQDWATIFIFAFFLRYARLFCNIWGSWQYKPAPVLKNASWTSQDVTVVLPTIDPDNPKFDECILSVLENRPAAILIVTVGAKMRGRCEELAQVYRKKYTSTKIGVSAILHPSKRRQVAHAVPHVETRFTIIADDHVFWPSTNFIPSILAPFEDVRTGVVATYKRVRRTTPGEWSIPSIVNLIGCFYLLRHNWELRASNAIDGGVFVVSGRTAAYRSTLLQSKGFMERFCNEHFFFGMFGGNRGLGPDDDNFITREAYREGWDIKFQHTDDCTVETSLGDESVEKFWGQLVRWARTTFRSNPCMLRRVSDVYKWRMPFTYFAVYGAALFNFALLWDAALLVSFYLSWFTPGFFSREMGLLALWILWSKTIKLWPHILRHPSDLPLVICQILFAYFHSIIKFWALVTFWDYTWLGRNLDAVDAEAERFEDYLVEDFSFGSEASKNIGVL</sequence>
<comment type="caution">
    <text evidence="10">The sequence shown here is derived from an EMBL/GenBank/DDBJ whole genome shotgun (WGS) entry which is preliminary data.</text>
</comment>
<name>A0A1G4ATV8_9PEZI</name>
<keyword evidence="5 9" id="KW-1133">Transmembrane helix</keyword>
<evidence type="ECO:0000256" key="4">
    <source>
        <dbReference type="ARBA" id="ARBA00022692"/>
    </source>
</evidence>
<dbReference type="GO" id="GO:0016757">
    <property type="term" value="F:glycosyltransferase activity"/>
    <property type="evidence" value="ECO:0007669"/>
    <property type="project" value="UniProtKB-KW"/>
</dbReference>
<dbReference type="AlphaFoldDB" id="A0A1G4ATV8"/>
<gene>
    <name evidence="10" type="ORF">CORC01_12120</name>
</gene>
<dbReference type="InterPro" id="IPR052427">
    <property type="entry name" value="Glycosyltrans_GT2/GT47"/>
</dbReference>
<dbReference type="GeneID" id="34565251"/>
<protein>
    <submittedName>
        <fullName evidence="10">Glycosyltransferase family 2</fullName>
    </submittedName>
</protein>
<feature type="transmembrane region" description="Helical" evidence="9">
    <location>
        <begin position="416"/>
        <end position="437"/>
    </location>
</feature>
<dbReference type="GO" id="GO:0016020">
    <property type="term" value="C:membrane"/>
    <property type="evidence" value="ECO:0007669"/>
    <property type="project" value="UniProtKB-SubCell"/>
</dbReference>
<dbReference type="PANTHER" id="PTHR47844">
    <property type="entry name" value="SYNTHASE CPS1, PUTATIVE (AFU_ORTHOLOGUE AFUA_7G02500)-RELATED"/>
    <property type="match status" value="1"/>
</dbReference>
<dbReference type="Proteomes" id="UP000176998">
    <property type="component" value="Unassembled WGS sequence"/>
</dbReference>
<feature type="region of interest" description="Disordered" evidence="8">
    <location>
        <begin position="19"/>
        <end position="47"/>
    </location>
</feature>
<feature type="compositionally biased region" description="Polar residues" evidence="8">
    <location>
        <begin position="38"/>
        <end position="47"/>
    </location>
</feature>
<evidence type="ECO:0000256" key="2">
    <source>
        <dbReference type="ARBA" id="ARBA00022676"/>
    </source>
</evidence>
<evidence type="ECO:0000256" key="9">
    <source>
        <dbReference type="SAM" id="Phobius"/>
    </source>
</evidence>
<evidence type="ECO:0000256" key="8">
    <source>
        <dbReference type="SAM" id="MobiDB-lite"/>
    </source>
</evidence>
<keyword evidence="2" id="KW-0328">Glycosyltransferase</keyword>
<organism evidence="10 11">
    <name type="scientific">Colletotrichum orchidophilum</name>
    <dbReference type="NCBI Taxonomy" id="1209926"/>
    <lineage>
        <taxon>Eukaryota</taxon>
        <taxon>Fungi</taxon>
        <taxon>Dikarya</taxon>
        <taxon>Ascomycota</taxon>
        <taxon>Pezizomycotina</taxon>
        <taxon>Sordariomycetes</taxon>
        <taxon>Hypocreomycetidae</taxon>
        <taxon>Glomerellales</taxon>
        <taxon>Glomerellaceae</taxon>
        <taxon>Colletotrichum</taxon>
    </lineage>
</organism>
<evidence type="ECO:0000313" key="10">
    <source>
        <dbReference type="EMBL" id="OHE92609.1"/>
    </source>
</evidence>
<dbReference type="PANTHER" id="PTHR47844:SF1">
    <property type="entry name" value="EXOSTOSIN-LIKE 2"/>
    <property type="match status" value="1"/>
</dbReference>
<feature type="transmembrane region" description="Helical" evidence="9">
    <location>
        <begin position="449"/>
        <end position="468"/>
    </location>
</feature>
<proteinExistence type="predicted"/>
<accession>A0A1G4ATV8</accession>